<feature type="transmembrane region" description="Helical" evidence="6">
    <location>
        <begin position="64"/>
        <end position="85"/>
    </location>
</feature>
<feature type="compositionally biased region" description="Low complexity" evidence="5">
    <location>
        <begin position="196"/>
        <end position="209"/>
    </location>
</feature>
<dbReference type="AlphaFoldDB" id="A0A1H1GE19"/>
<feature type="domain" description="Methylamine utilisation protein MauE" evidence="7">
    <location>
        <begin position="23"/>
        <end position="156"/>
    </location>
</feature>
<feature type="transmembrane region" description="Helical" evidence="6">
    <location>
        <begin position="144"/>
        <end position="163"/>
    </location>
</feature>
<feature type="transmembrane region" description="Helical" evidence="6">
    <location>
        <begin position="20"/>
        <end position="44"/>
    </location>
</feature>
<feature type="compositionally biased region" description="Basic and acidic residues" evidence="5">
    <location>
        <begin position="212"/>
        <end position="228"/>
    </location>
</feature>
<keyword evidence="9" id="KW-1185">Reference proteome</keyword>
<dbReference type="UniPathway" id="UPA00895"/>
<proteinExistence type="predicted"/>
<evidence type="ECO:0000313" key="9">
    <source>
        <dbReference type="Proteomes" id="UP000217103"/>
    </source>
</evidence>
<keyword evidence="4 6" id="KW-0472">Membrane</keyword>
<dbReference type="EMBL" id="FNKK01000002">
    <property type="protein sequence ID" value="SDR11440.1"/>
    <property type="molecule type" value="Genomic_DNA"/>
</dbReference>
<protein>
    <submittedName>
        <fullName evidence="8">Uncharacterized membrane protein YphA, DoxX/SURF4 family</fullName>
    </submittedName>
</protein>
<sequence length="228" mass="23994">MVLVTSDDSVRVRSQRVRRAVPWVTTLARLVVAGVLIVAGWLKIGTPALSVQAVEAYELLPESVARIVGYGLPIVEIVVGVLLVVGLLTRTAGVISALLMLAFVIGIASAWARGLRIDCGCFGGGGQLAEGQDPGYLWKILQDLGLFVLAAWVAWFAPGRFALDSALGLAPEREPYAADGADEDPDDRDDRDVPEDAAMAGEPAGRAAGVDMGDRTGADKVPDMKENG</sequence>
<feature type="transmembrane region" description="Helical" evidence="6">
    <location>
        <begin position="92"/>
        <end position="112"/>
    </location>
</feature>
<evidence type="ECO:0000256" key="2">
    <source>
        <dbReference type="ARBA" id="ARBA00022692"/>
    </source>
</evidence>
<dbReference type="Proteomes" id="UP000217103">
    <property type="component" value="Unassembled WGS sequence"/>
</dbReference>
<dbReference type="InterPro" id="IPR009908">
    <property type="entry name" value="Methylamine_util_MauE"/>
</dbReference>
<reference evidence="8 9" key="1">
    <citation type="submission" date="2016-10" db="EMBL/GenBank/DDBJ databases">
        <authorList>
            <person name="de Groot N.N."/>
        </authorList>
    </citation>
    <scope>NUCLEOTIDE SEQUENCE [LARGE SCALE GENOMIC DNA]</scope>
    <source>
        <strain evidence="8 9">DSM 43794</strain>
    </source>
</reference>
<evidence type="ECO:0000256" key="5">
    <source>
        <dbReference type="SAM" id="MobiDB-lite"/>
    </source>
</evidence>
<organism evidence="8 9">
    <name type="scientific">Thermostaphylospora chromogena</name>
    <dbReference type="NCBI Taxonomy" id="35622"/>
    <lineage>
        <taxon>Bacteria</taxon>
        <taxon>Bacillati</taxon>
        <taxon>Actinomycetota</taxon>
        <taxon>Actinomycetes</taxon>
        <taxon>Streptosporangiales</taxon>
        <taxon>Thermomonosporaceae</taxon>
        <taxon>Thermostaphylospora</taxon>
    </lineage>
</organism>
<evidence type="ECO:0000256" key="1">
    <source>
        <dbReference type="ARBA" id="ARBA00004141"/>
    </source>
</evidence>
<evidence type="ECO:0000259" key="7">
    <source>
        <dbReference type="Pfam" id="PF07291"/>
    </source>
</evidence>
<keyword evidence="2 6" id="KW-0812">Transmembrane</keyword>
<evidence type="ECO:0000256" key="6">
    <source>
        <dbReference type="SAM" id="Phobius"/>
    </source>
</evidence>
<keyword evidence="3 6" id="KW-1133">Transmembrane helix</keyword>
<dbReference type="OrthoDB" id="5422529at2"/>
<feature type="region of interest" description="Disordered" evidence="5">
    <location>
        <begin position="175"/>
        <end position="228"/>
    </location>
</feature>
<gene>
    <name evidence="8" type="ORF">SAMN04489764_3535</name>
</gene>
<dbReference type="InterPro" id="IPR051907">
    <property type="entry name" value="DoxX-like_oxidoreductase"/>
</dbReference>
<evidence type="ECO:0000256" key="3">
    <source>
        <dbReference type="ARBA" id="ARBA00022989"/>
    </source>
</evidence>
<accession>A0A1H1GE19</accession>
<dbReference type="PANTHER" id="PTHR33452:SF1">
    <property type="entry name" value="INNER MEMBRANE PROTEIN YPHA-RELATED"/>
    <property type="match status" value="1"/>
</dbReference>
<dbReference type="Pfam" id="PF07291">
    <property type="entry name" value="MauE"/>
    <property type="match status" value="1"/>
</dbReference>
<dbReference type="GO" id="GO:0030416">
    <property type="term" value="P:methylamine metabolic process"/>
    <property type="evidence" value="ECO:0007669"/>
    <property type="project" value="InterPro"/>
</dbReference>
<dbReference type="GO" id="GO:0005886">
    <property type="term" value="C:plasma membrane"/>
    <property type="evidence" value="ECO:0007669"/>
    <property type="project" value="TreeGrafter"/>
</dbReference>
<evidence type="ECO:0000313" key="8">
    <source>
        <dbReference type="EMBL" id="SDR11440.1"/>
    </source>
</evidence>
<evidence type="ECO:0000256" key="4">
    <source>
        <dbReference type="ARBA" id="ARBA00023136"/>
    </source>
</evidence>
<dbReference type="STRING" id="35622.SAMN04489764_3535"/>
<feature type="compositionally biased region" description="Acidic residues" evidence="5">
    <location>
        <begin position="180"/>
        <end position="195"/>
    </location>
</feature>
<name>A0A1H1GE19_9ACTN</name>
<comment type="subcellular location">
    <subcellularLocation>
        <location evidence="1">Membrane</location>
        <topology evidence="1">Multi-pass membrane protein</topology>
    </subcellularLocation>
</comment>
<dbReference type="PANTHER" id="PTHR33452">
    <property type="entry name" value="OXIDOREDUCTASE CATD-RELATED"/>
    <property type="match status" value="1"/>
</dbReference>